<accession>A0A0B6YDH6</accession>
<evidence type="ECO:0000256" key="1">
    <source>
        <dbReference type="SAM" id="MobiDB-lite"/>
    </source>
</evidence>
<organism evidence="2">
    <name type="scientific">Arion vulgaris</name>
    <dbReference type="NCBI Taxonomy" id="1028688"/>
    <lineage>
        <taxon>Eukaryota</taxon>
        <taxon>Metazoa</taxon>
        <taxon>Spiralia</taxon>
        <taxon>Lophotrochozoa</taxon>
        <taxon>Mollusca</taxon>
        <taxon>Gastropoda</taxon>
        <taxon>Heterobranchia</taxon>
        <taxon>Euthyneura</taxon>
        <taxon>Panpulmonata</taxon>
        <taxon>Eupulmonata</taxon>
        <taxon>Stylommatophora</taxon>
        <taxon>Helicina</taxon>
        <taxon>Arionoidea</taxon>
        <taxon>Arionidae</taxon>
        <taxon>Arion</taxon>
    </lineage>
</organism>
<dbReference type="EMBL" id="HACG01007452">
    <property type="protein sequence ID" value="CEK54317.1"/>
    <property type="molecule type" value="Transcribed_RNA"/>
</dbReference>
<name>A0A0B6YDH6_9EUPU</name>
<protein>
    <submittedName>
        <fullName evidence="2">Uncharacterized protein</fullName>
    </submittedName>
</protein>
<dbReference type="AlphaFoldDB" id="A0A0B6YDH6"/>
<sequence>GAGCSMHSAVSRAVPPAAGSFKIPAQRRKTMHDYFVNRNRFNFGIPSIVTSGGWEPGTIGKRGESLRHNHLVSALQRRLGGSSLEE</sequence>
<reference evidence="2" key="1">
    <citation type="submission" date="2014-12" db="EMBL/GenBank/DDBJ databases">
        <title>Insight into the proteome of Arion vulgaris.</title>
        <authorList>
            <person name="Aradska J."/>
            <person name="Bulat T."/>
            <person name="Smidak R."/>
            <person name="Sarate P."/>
            <person name="Gangsoo J."/>
            <person name="Sialana F."/>
            <person name="Bilban M."/>
            <person name="Lubec G."/>
        </authorList>
    </citation>
    <scope>NUCLEOTIDE SEQUENCE</scope>
    <source>
        <tissue evidence="2">Skin</tissue>
    </source>
</reference>
<feature type="region of interest" description="Disordered" evidence="1">
    <location>
        <begin position="1"/>
        <end position="21"/>
    </location>
</feature>
<proteinExistence type="predicted"/>
<gene>
    <name evidence="2" type="primary">ORF22495</name>
</gene>
<feature type="non-terminal residue" evidence="2">
    <location>
        <position position="1"/>
    </location>
</feature>
<evidence type="ECO:0000313" key="2">
    <source>
        <dbReference type="EMBL" id="CEK54317.1"/>
    </source>
</evidence>